<comment type="caution">
    <text evidence="1">The sequence shown here is derived from an EMBL/GenBank/DDBJ whole genome shotgun (WGS) entry which is preliminary data.</text>
</comment>
<gene>
    <name evidence="1" type="ORF">A6A05_11010</name>
</gene>
<dbReference type="EMBL" id="LWQU01000131">
    <property type="protein sequence ID" value="OAN51388.1"/>
    <property type="molecule type" value="Genomic_DNA"/>
</dbReference>
<organism evidence="1 2">
    <name type="scientific">Magnetospirillum moscoviense</name>
    <dbReference type="NCBI Taxonomy" id="1437059"/>
    <lineage>
        <taxon>Bacteria</taxon>
        <taxon>Pseudomonadati</taxon>
        <taxon>Pseudomonadota</taxon>
        <taxon>Alphaproteobacteria</taxon>
        <taxon>Rhodospirillales</taxon>
        <taxon>Rhodospirillaceae</taxon>
        <taxon>Magnetospirillum</taxon>
    </lineage>
</organism>
<evidence type="ECO:0000313" key="2">
    <source>
        <dbReference type="Proteomes" id="UP000078543"/>
    </source>
</evidence>
<reference evidence="1 2" key="1">
    <citation type="submission" date="2016-04" db="EMBL/GenBank/DDBJ databases">
        <title>Draft genome sequence of freshwater magnetotactic bacteria Magnetospirillum marisnigri SP-1 and Magnetospirillum moscoviense BB-1.</title>
        <authorList>
            <person name="Koziaeva V."/>
            <person name="Dziuba M.V."/>
            <person name="Ivanov T.M."/>
            <person name="Kuznetsov B."/>
            <person name="Grouzdev D.S."/>
        </authorList>
    </citation>
    <scope>NUCLEOTIDE SEQUENCE [LARGE SCALE GENOMIC DNA]</scope>
    <source>
        <strain evidence="1 2">BB-1</strain>
    </source>
</reference>
<name>A0A178MRC2_9PROT</name>
<dbReference type="SUPFAM" id="SSF48695">
    <property type="entry name" value="Multiheme cytochromes"/>
    <property type="match status" value="1"/>
</dbReference>
<accession>A0A178MRC2</accession>
<dbReference type="InterPro" id="IPR036280">
    <property type="entry name" value="Multihaem_cyt_sf"/>
</dbReference>
<protein>
    <recommendedName>
        <fullName evidence="3">Cytochrome c domain-containing protein</fullName>
    </recommendedName>
</protein>
<dbReference type="OrthoDB" id="7303372at2"/>
<sequence length="154" mass="16715">MAAFGLSPAWGGDLHQLWDRQCGGCHGHAGPFARRSLIEIDGHLIGRASGRDLAELLTIHNGGYGPDEIASFRIMLAAQLATPPLYAERCGDCHDTAAELIRDLVVRGDDGELRGRAGRHRLAEFLPTHASLSAEQTQAIMSVLDRVESEVNHR</sequence>
<dbReference type="STRING" id="1437059.A6A05_11010"/>
<evidence type="ECO:0000313" key="1">
    <source>
        <dbReference type="EMBL" id="OAN51388.1"/>
    </source>
</evidence>
<dbReference type="AlphaFoldDB" id="A0A178MRC2"/>
<keyword evidence="2" id="KW-1185">Reference proteome</keyword>
<evidence type="ECO:0008006" key="3">
    <source>
        <dbReference type="Google" id="ProtNLM"/>
    </source>
</evidence>
<dbReference type="Proteomes" id="UP000078543">
    <property type="component" value="Unassembled WGS sequence"/>
</dbReference>
<proteinExistence type="predicted"/>
<dbReference type="RefSeq" id="WP_068499602.1">
    <property type="nucleotide sequence ID" value="NZ_LWQU01000131.1"/>
</dbReference>